<gene>
    <name evidence="3" type="ORF">THASP1DRAFT_2232</name>
</gene>
<comment type="similarity">
    <text evidence="1">Belongs to the HesB/IscA family.</text>
</comment>
<dbReference type="InterPro" id="IPR050322">
    <property type="entry name" value="Fe-S_cluster_asmbl/transfer"/>
</dbReference>
<feature type="domain" description="Core" evidence="2">
    <location>
        <begin position="1"/>
        <end position="63"/>
    </location>
</feature>
<dbReference type="PANTHER" id="PTHR10072">
    <property type="entry name" value="IRON-SULFUR CLUSTER ASSEMBLY PROTEIN"/>
    <property type="match status" value="1"/>
</dbReference>
<feature type="non-terminal residue" evidence="3">
    <location>
        <position position="66"/>
    </location>
</feature>
<dbReference type="InterPro" id="IPR016092">
    <property type="entry name" value="ATAP"/>
</dbReference>
<name>A0A4P9XNC0_9FUNG</name>
<feature type="non-terminal residue" evidence="3">
    <location>
        <position position="1"/>
    </location>
</feature>
<evidence type="ECO:0000259" key="2">
    <source>
        <dbReference type="Pfam" id="PF01521"/>
    </source>
</evidence>
<dbReference type="NCBIfam" id="TIGR00049">
    <property type="entry name" value="iron-sulfur cluster assembly accessory protein"/>
    <property type="match status" value="1"/>
</dbReference>
<dbReference type="InterPro" id="IPR000361">
    <property type="entry name" value="ATAP_core_dom"/>
</dbReference>
<dbReference type="GO" id="GO:0016226">
    <property type="term" value="P:iron-sulfur cluster assembly"/>
    <property type="evidence" value="ECO:0007669"/>
    <property type="project" value="InterPro"/>
</dbReference>
<dbReference type="STRING" id="78915.A0A4P9XNC0"/>
<keyword evidence="4" id="KW-1185">Reference proteome</keyword>
<sequence length="66" mass="7264">YNLEYVTEKGKFDEVVQQDGVMVLVASNALLTIIGSEMDYVKDKLSAGFVFHNPNVKESCGCGQSF</sequence>
<protein>
    <recommendedName>
        <fullName evidence="2">Core domain-containing protein</fullName>
    </recommendedName>
</protein>
<dbReference type="PANTHER" id="PTHR10072:SF41">
    <property type="entry name" value="IRON-SULFUR CLUSTER ASSEMBLY 1 HOMOLOG, MITOCHONDRIAL"/>
    <property type="match status" value="1"/>
</dbReference>
<evidence type="ECO:0000313" key="3">
    <source>
        <dbReference type="EMBL" id="RKP07438.1"/>
    </source>
</evidence>
<evidence type="ECO:0000256" key="1">
    <source>
        <dbReference type="ARBA" id="ARBA00006718"/>
    </source>
</evidence>
<dbReference type="GO" id="GO:0051537">
    <property type="term" value="F:2 iron, 2 sulfur cluster binding"/>
    <property type="evidence" value="ECO:0007669"/>
    <property type="project" value="TreeGrafter"/>
</dbReference>
<dbReference type="Pfam" id="PF01521">
    <property type="entry name" value="Fe-S_biosyn"/>
    <property type="match status" value="1"/>
</dbReference>
<dbReference type="InterPro" id="IPR035903">
    <property type="entry name" value="HesB-like_dom_sf"/>
</dbReference>
<reference evidence="4" key="1">
    <citation type="journal article" date="2018" name="Nat. Microbiol.">
        <title>Leveraging single-cell genomics to expand the fungal tree of life.</title>
        <authorList>
            <person name="Ahrendt S.R."/>
            <person name="Quandt C.A."/>
            <person name="Ciobanu D."/>
            <person name="Clum A."/>
            <person name="Salamov A."/>
            <person name="Andreopoulos B."/>
            <person name="Cheng J.F."/>
            <person name="Woyke T."/>
            <person name="Pelin A."/>
            <person name="Henrissat B."/>
            <person name="Reynolds N.K."/>
            <person name="Benny G.L."/>
            <person name="Smith M.E."/>
            <person name="James T.Y."/>
            <person name="Grigoriev I.V."/>
        </authorList>
    </citation>
    <scope>NUCLEOTIDE SEQUENCE [LARGE SCALE GENOMIC DNA]</scope>
    <source>
        <strain evidence="4">RSA 1356</strain>
    </source>
</reference>
<dbReference type="AlphaFoldDB" id="A0A4P9XNC0"/>
<dbReference type="Gene3D" id="2.60.300.12">
    <property type="entry name" value="HesB-like domain"/>
    <property type="match status" value="1"/>
</dbReference>
<dbReference type="OrthoDB" id="333486at2759"/>
<dbReference type="SUPFAM" id="SSF89360">
    <property type="entry name" value="HesB-like domain"/>
    <property type="match status" value="1"/>
</dbReference>
<dbReference type="Proteomes" id="UP000271241">
    <property type="component" value="Unassembled WGS sequence"/>
</dbReference>
<evidence type="ECO:0000313" key="4">
    <source>
        <dbReference type="Proteomes" id="UP000271241"/>
    </source>
</evidence>
<proteinExistence type="inferred from homology"/>
<organism evidence="3 4">
    <name type="scientific">Thamnocephalis sphaerospora</name>
    <dbReference type="NCBI Taxonomy" id="78915"/>
    <lineage>
        <taxon>Eukaryota</taxon>
        <taxon>Fungi</taxon>
        <taxon>Fungi incertae sedis</taxon>
        <taxon>Zoopagomycota</taxon>
        <taxon>Zoopagomycotina</taxon>
        <taxon>Zoopagomycetes</taxon>
        <taxon>Zoopagales</taxon>
        <taxon>Sigmoideomycetaceae</taxon>
        <taxon>Thamnocephalis</taxon>
    </lineage>
</organism>
<dbReference type="GO" id="GO:0005739">
    <property type="term" value="C:mitochondrion"/>
    <property type="evidence" value="ECO:0007669"/>
    <property type="project" value="TreeGrafter"/>
</dbReference>
<dbReference type="InterPro" id="IPR017870">
    <property type="entry name" value="FeS_cluster_insertion_CS"/>
</dbReference>
<dbReference type="PROSITE" id="PS01152">
    <property type="entry name" value="HESB"/>
    <property type="match status" value="1"/>
</dbReference>
<accession>A0A4P9XNC0</accession>
<dbReference type="EMBL" id="KZ992719">
    <property type="protein sequence ID" value="RKP07438.1"/>
    <property type="molecule type" value="Genomic_DNA"/>
</dbReference>